<dbReference type="OrthoDB" id="636613at2759"/>
<dbReference type="Proteomes" id="UP000604825">
    <property type="component" value="Unassembled WGS sequence"/>
</dbReference>
<feature type="compositionally biased region" description="Acidic residues" evidence="1">
    <location>
        <begin position="297"/>
        <end position="307"/>
    </location>
</feature>
<organism evidence="3 4">
    <name type="scientific">Miscanthus lutarioriparius</name>
    <dbReference type="NCBI Taxonomy" id="422564"/>
    <lineage>
        <taxon>Eukaryota</taxon>
        <taxon>Viridiplantae</taxon>
        <taxon>Streptophyta</taxon>
        <taxon>Embryophyta</taxon>
        <taxon>Tracheophyta</taxon>
        <taxon>Spermatophyta</taxon>
        <taxon>Magnoliopsida</taxon>
        <taxon>Liliopsida</taxon>
        <taxon>Poales</taxon>
        <taxon>Poaceae</taxon>
        <taxon>PACMAD clade</taxon>
        <taxon>Panicoideae</taxon>
        <taxon>Andropogonodae</taxon>
        <taxon>Andropogoneae</taxon>
        <taxon>Saccharinae</taxon>
        <taxon>Miscanthus</taxon>
    </lineage>
</organism>
<evidence type="ECO:0000256" key="1">
    <source>
        <dbReference type="SAM" id="MobiDB-lite"/>
    </source>
</evidence>
<evidence type="ECO:0000313" key="3">
    <source>
        <dbReference type="EMBL" id="CAD6252913.1"/>
    </source>
</evidence>
<dbReference type="InterPro" id="IPR025452">
    <property type="entry name" value="DUF4218"/>
</dbReference>
<dbReference type="Pfam" id="PF13960">
    <property type="entry name" value="DUF4218"/>
    <property type="match status" value="1"/>
</dbReference>
<dbReference type="EMBL" id="CAJGYO010000009">
    <property type="protein sequence ID" value="CAD6252913.1"/>
    <property type="molecule type" value="Genomic_DNA"/>
</dbReference>
<feature type="region of interest" description="Disordered" evidence="1">
    <location>
        <begin position="282"/>
        <end position="307"/>
    </location>
</feature>
<feature type="domain" description="DUF4218" evidence="2">
    <location>
        <begin position="79"/>
        <end position="191"/>
    </location>
</feature>
<evidence type="ECO:0000313" key="4">
    <source>
        <dbReference type="Proteomes" id="UP000604825"/>
    </source>
</evidence>
<reference evidence="3" key="1">
    <citation type="submission" date="2020-10" db="EMBL/GenBank/DDBJ databases">
        <authorList>
            <person name="Han B."/>
            <person name="Lu T."/>
            <person name="Zhao Q."/>
            <person name="Huang X."/>
            <person name="Zhao Y."/>
        </authorList>
    </citation>
    <scope>NUCLEOTIDE SEQUENCE</scope>
</reference>
<proteinExistence type="predicted"/>
<sequence>MTKAQISAFYAFIKNVKFPDGYASNLARCVSVDECKLQALKTHDCHILLQRILPAGLRGIMHKEIYEAIAELGNFFKQICAKKLKLDVLNRMRGEIPIILCKLEKIFPPAFFDVMVHLSIHLIDDAILRGPVQYGWMYPVERRLLTLKHFVRNMARPEGSIAEAYVANECLNACSRYFDDVDTRHNREGRNIERVPMSTCGLSIFQHGANLLGAPRLTYDEKDYDRMVWIYRNELETAGNRDVGGNLAKEFPGWFRKHLATRRQRELEVEDDHEMYNDVDDTLGQYDSENEGTIMIPDDDGEYSDVE</sequence>
<evidence type="ECO:0000259" key="2">
    <source>
        <dbReference type="Pfam" id="PF13960"/>
    </source>
</evidence>
<dbReference type="AlphaFoldDB" id="A0A811PXY5"/>
<name>A0A811PXY5_9POAL</name>
<accession>A0A811PXY5</accession>
<gene>
    <name evidence="3" type="ORF">NCGR_LOCUS36559</name>
</gene>
<comment type="caution">
    <text evidence="3">The sequence shown here is derived from an EMBL/GenBank/DDBJ whole genome shotgun (WGS) entry which is preliminary data.</text>
</comment>
<dbReference type="PANTHER" id="PTHR48258:SF6">
    <property type="entry name" value="LEUCINE-RICH REPEAT DOMAIN, L DOMAIN-CONTAINING PROTEIN"/>
    <property type="match status" value="1"/>
</dbReference>
<keyword evidence="4" id="KW-1185">Reference proteome</keyword>
<protein>
    <recommendedName>
        <fullName evidence="2">DUF4218 domain-containing protein</fullName>
    </recommendedName>
</protein>
<dbReference type="PANTHER" id="PTHR48258">
    <property type="entry name" value="DUF4218 DOMAIN-CONTAINING PROTEIN-RELATED"/>
    <property type="match status" value="1"/>
</dbReference>